<dbReference type="SUPFAM" id="SSF52833">
    <property type="entry name" value="Thioredoxin-like"/>
    <property type="match status" value="1"/>
</dbReference>
<feature type="domain" description="Thioredoxin" evidence="3">
    <location>
        <begin position="31"/>
        <end position="190"/>
    </location>
</feature>
<dbReference type="PROSITE" id="PS00194">
    <property type="entry name" value="THIOREDOXIN_1"/>
    <property type="match status" value="1"/>
</dbReference>
<dbReference type="Proteomes" id="UP000515743">
    <property type="component" value="Chromosome"/>
</dbReference>
<evidence type="ECO:0000256" key="2">
    <source>
        <dbReference type="ARBA" id="ARBA00022748"/>
    </source>
</evidence>
<dbReference type="GO" id="GO:0030313">
    <property type="term" value="C:cell envelope"/>
    <property type="evidence" value="ECO:0007669"/>
    <property type="project" value="UniProtKB-SubCell"/>
</dbReference>
<comment type="subcellular location">
    <subcellularLocation>
        <location evidence="1">Cell envelope</location>
    </subcellularLocation>
</comment>
<evidence type="ECO:0000256" key="1">
    <source>
        <dbReference type="ARBA" id="ARBA00004196"/>
    </source>
</evidence>
<dbReference type="GO" id="GO:0016491">
    <property type="term" value="F:oxidoreductase activity"/>
    <property type="evidence" value="ECO:0007669"/>
    <property type="project" value="InterPro"/>
</dbReference>
<dbReference type="Gene3D" id="3.40.30.10">
    <property type="entry name" value="Glutaredoxin"/>
    <property type="match status" value="1"/>
</dbReference>
<dbReference type="GO" id="GO:0017004">
    <property type="term" value="P:cytochrome complex assembly"/>
    <property type="evidence" value="ECO:0007669"/>
    <property type="project" value="UniProtKB-KW"/>
</dbReference>
<keyword evidence="2" id="KW-0201">Cytochrome c-type biogenesis</keyword>
<keyword evidence="5" id="KW-1185">Reference proteome</keyword>
<evidence type="ECO:0000313" key="5">
    <source>
        <dbReference type="Proteomes" id="UP000515743"/>
    </source>
</evidence>
<dbReference type="InterPro" id="IPR013740">
    <property type="entry name" value="Redoxin"/>
</dbReference>
<dbReference type="CDD" id="cd02966">
    <property type="entry name" value="TlpA_like_family"/>
    <property type="match status" value="1"/>
</dbReference>
<dbReference type="PANTHER" id="PTHR42852:SF13">
    <property type="entry name" value="PROTEIN DIPZ"/>
    <property type="match status" value="1"/>
</dbReference>
<dbReference type="PROSITE" id="PS51352">
    <property type="entry name" value="THIOREDOXIN_2"/>
    <property type="match status" value="1"/>
</dbReference>
<proteinExistence type="predicted"/>
<dbReference type="AlphaFoldDB" id="A0A7G7CSJ1"/>
<dbReference type="EMBL" id="CP059404">
    <property type="protein sequence ID" value="QNE90557.1"/>
    <property type="molecule type" value="Genomic_DNA"/>
</dbReference>
<dbReference type="Pfam" id="PF08534">
    <property type="entry name" value="Redoxin"/>
    <property type="match status" value="1"/>
</dbReference>
<reference evidence="4 5" key="1">
    <citation type="submission" date="2020-07" db="EMBL/GenBank/DDBJ databases">
        <title>Complete genome and description of Corynebacterium incognita strain Marseille-Q3630 sp. nov.</title>
        <authorList>
            <person name="Boxberger M."/>
        </authorList>
    </citation>
    <scope>NUCLEOTIDE SEQUENCE [LARGE SCALE GENOMIC DNA]</scope>
    <source>
        <strain evidence="4 5">Marseille-Q3630</strain>
    </source>
</reference>
<accession>A0A7G7CSJ1</accession>
<dbReference type="InterPro" id="IPR017937">
    <property type="entry name" value="Thioredoxin_CS"/>
</dbReference>
<evidence type="ECO:0000313" key="4">
    <source>
        <dbReference type="EMBL" id="QNE90557.1"/>
    </source>
</evidence>
<organism evidence="4 5">
    <name type="scientific">Corynebacterium incognita</name>
    <dbReference type="NCBI Taxonomy" id="2754725"/>
    <lineage>
        <taxon>Bacteria</taxon>
        <taxon>Bacillati</taxon>
        <taxon>Actinomycetota</taxon>
        <taxon>Actinomycetes</taxon>
        <taxon>Mycobacteriales</taxon>
        <taxon>Corynebacteriaceae</taxon>
        <taxon>Corynebacterium</taxon>
    </lineage>
</organism>
<dbReference type="PANTHER" id="PTHR42852">
    <property type="entry name" value="THIOL:DISULFIDE INTERCHANGE PROTEIN DSBE"/>
    <property type="match status" value="1"/>
</dbReference>
<sequence length="192" mass="20087">MRRMVIGSVVAAVVLTIAVVAAAVFVLRDPAPAEDNAAEQRASESVDPQLAAGLKRCPAGPVAGVELPCLGETDDTEKKSVTVVNVWAWWCGPCRDELPLVAELRAQHPEWTVVGVHADPNRNSGAVFLSEVGADLPSYQDDSGTFAGQLGLPGVIPVTVVAVDGEMVKMYPKTFESVAELEGAVRAAVGKA</sequence>
<gene>
    <name evidence="4" type="ORF">H0194_06605</name>
</gene>
<name>A0A7G7CSJ1_9CORY</name>
<protein>
    <submittedName>
        <fullName evidence="4">TlpA family protein disulfide reductase</fullName>
    </submittedName>
</protein>
<dbReference type="InterPro" id="IPR013766">
    <property type="entry name" value="Thioredoxin_domain"/>
</dbReference>
<dbReference type="InterPro" id="IPR036249">
    <property type="entry name" value="Thioredoxin-like_sf"/>
</dbReference>
<evidence type="ECO:0000259" key="3">
    <source>
        <dbReference type="PROSITE" id="PS51352"/>
    </source>
</evidence>
<dbReference type="InterPro" id="IPR050553">
    <property type="entry name" value="Thioredoxin_ResA/DsbE_sf"/>
</dbReference>
<dbReference type="KEGG" id="cik:H0194_06605"/>